<comment type="caution">
    <text evidence="2">The sequence shown here is derived from an EMBL/GenBank/DDBJ whole genome shotgun (WGS) entry which is preliminary data.</text>
</comment>
<reference evidence="2" key="1">
    <citation type="submission" date="2021-01" db="EMBL/GenBank/DDBJ databases">
        <title>Whole genome shotgun sequence of Actinoplanes cyaneus NBRC 14990.</title>
        <authorList>
            <person name="Komaki H."/>
            <person name="Tamura T."/>
        </authorList>
    </citation>
    <scope>NUCLEOTIDE SEQUENCE</scope>
    <source>
        <strain evidence="2">NBRC 14990</strain>
    </source>
</reference>
<sequence length="312" mass="32704">MYLGVDGGGTKTAFCLIDDDGAIVATTRTAGIHYLASGIDIIEPLLAEGVTRVCAQAGITPEAITYAFFGIPCHGEVLSDVPKLDALPRAVLGTDRYRCGNDMICGWAGSLGAADGINVVAGTGSIAYGENGDRRSRTGGWSELFGDEGSAYWVAVRGLNAFSRMSDGRLPRGPLAGILRTALGLTDDLEAVDVVMNRWQGDRAKIAALSTVVSEAADAGDTVCAAILRDAGRELAAMVDAEARALRFPGHQQIPVSYSGGMFTCPPLLAAFRQSLTGRYDLREPLFPPDHGAALYAARLAGHSPITMGRLS</sequence>
<dbReference type="Gene3D" id="3.30.420.40">
    <property type="match status" value="2"/>
</dbReference>
<feature type="domain" description="ATPase BadF/BadG/BcrA/BcrD type" evidence="1">
    <location>
        <begin position="3"/>
        <end position="297"/>
    </location>
</feature>
<dbReference type="InterPro" id="IPR002731">
    <property type="entry name" value="ATPase_BadF"/>
</dbReference>
<dbReference type="Proteomes" id="UP000619479">
    <property type="component" value="Unassembled WGS sequence"/>
</dbReference>
<evidence type="ECO:0000313" key="2">
    <source>
        <dbReference type="EMBL" id="GID69932.1"/>
    </source>
</evidence>
<dbReference type="GO" id="GO:0045127">
    <property type="term" value="F:N-acetylglucosamine kinase activity"/>
    <property type="evidence" value="ECO:0007669"/>
    <property type="project" value="InterPro"/>
</dbReference>
<evidence type="ECO:0000259" key="1">
    <source>
        <dbReference type="Pfam" id="PF01869"/>
    </source>
</evidence>
<accession>A0A919IT14</accession>
<dbReference type="InterPro" id="IPR043129">
    <property type="entry name" value="ATPase_NBD"/>
</dbReference>
<dbReference type="EMBL" id="BOMH01000068">
    <property type="protein sequence ID" value="GID69932.1"/>
    <property type="molecule type" value="Genomic_DNA"/>
</dbReference>
<dbReference type="SUPFAM" id="SSF53067">
    <property type="entry name" value="Actin-like ATPase domain"/>
    <property type="match status" value="2"/>
</dbReference>
<dbReference type="CDD" id="cd24007">
    <property type="entry name" value="ASKHA_NBD_eukNAGK-like"/>
    <property type="match status" value="1"/>
</dbReference>
<keyword evidence="2" id="KW-0808">Transferase</keyword>
<dbReference type="PANTHER" id="PTHR12862">
    <property type="entry name" value="BADF TYPE ATPASE DOMAIN-CONTAINING PROTEIN"/>
    <property type="match status" value="1"/>
</dbReference>
<dbReference type="RefSeq" id="WP_203752994.1">
    <property type="nucleotide sequence ID" value="NZ_BAAAUC010000128.1"/>
</dbReference>
<proteinExistence type="predicted"/>
<keyword evidence="2" id="KW-0418">Kinase</keyword>
<dbReference type="Pfam" id="PF01869">
    <property type="entry name" value="BcrAD_BadFG"/>
    <property type="match status" value="1"/>
</dbReference>
<name>A0A919IT14_9ACTN</name>
<evidence type="ECO:0000313" key="3">
    <source>
        <dbReference type="Proteomes" id="UP000619479"/>
    </source>
</evidence>
<organism evidence="2 3">
    <name type="scientific">Actinoplanes cyaneus</name>
    <dbReference type="NCBI Taxonomy" id="52696"/>
    <lineage>
        <taxon>Bacteria</taxon>
        <taxon>Bacillati</taxon>
        <taxon>Actinomycetota</taxon>
        <taxon>Actinomycetes</taxon>
        <taxon>Micromonosporales</taxon>
        <taxon>Micromonosporaceae</taxon>
        <taxon>Actinoplanes</taxon>
    </lineage>
</organism>
<keyword evidence="3" id="KW-1185">Reference proteome</keyword>
<dbReference type="PANTHER" id="PTHR12862:SF0">
    <property type="entry name" value="N-ACETYL-D-GLUCOSAMINE KINASE"/>
    <property type="match status" value="1"/>
</dbReference>
<dbReference type="AlphaFoldDB" id="A0A919IT14"/>
<dbReference type="InterPro" id="IPR039758">
    <property type="entry name" value="NAGK-like"/>
</dbReference>
<gene>
    <name evidence="2" type="ORF">Acy02nite_78130</name>
</gene>
<protein>
    <submittedName>
        <fullName evidence="2">N-acetylglucosamine kinase</fullName>
    </submittedName>
</protein>